<dbReference type="PANTHER" id="PTHR35908">
    <property type="entry name" value="HYPOTHETICAL FUSION PROTEIN"/>
    <property type="match status" value="1"/>
</dbReference>
<evidence type="ECO:0000259" key="1">
    <source>
        <dbReference type="Pfam" id="PF18029"/>
    </source>
</evidence>
<evidence type="ECO:0000313" key="3">
    <source>
        <dbReference type="Proteomes" id="UP000567293"/>
    </source>
</evidence>
<name>A0A7V8NVV1_9BACT</name>
<evidence type="ECO:0000313" key="2">
    <source>
        <dbReference type="EMBL" id="MBA0088474.1"/>
    </source>
</evidence>
<protein>
    <submittedName>
        <fullName evidence="2">VOC family protein</fullName>
    </submittedName>
</protein>
<dbReference type="AlphaFoldDB" id="A0A7V8NVV1"/>
<reference evidence="2" key="1">
    <citation type="submission" date="2020-06" db="EMBL/GenBank/DDBJ databases">
        <title>Legume-microbial interactions unlock mineral nutrients during tropical forest succession.</title>
        <authorList>
            <person name="Epihov D.Z."/>
        </authorList>
    </citation>
    <scope>NUCLEOTIDE SEQUENCE [LARGE SCALE GENOMIC DNA]</scope>
    <source>
        <strain evidence="2">Pan2503</strain>
    </source>
</reference>
<dbReference type="Pfam" id="PF18029">
    <property type="entry name" value="Glyoxalase_6"/>
    <property type="match status" value="1"/>
</dbReference>
<keyword evidence="3" id="KW-1185">Reference proteome</keyword>
<feature type="non-terminal residue" evidence="2">
    <location>
        <position position="98"/>
    </location>
</feature>
<dbReference type="PANTHER" id="PTHR35908:SF1">
    <property type="entry name" value="CONSERVED PROTEIN"/>
    <property type="match status" value="1"/>
</dbReference>
<dbReference type="InterPro" id="IPR029068">
    <property type="entry name" value="Glyas_Bleomycin-R_OHBP_Dase"/>
</dbReference>
<dbReference type="EMBL" id="JACDQQ010002512">
    <property type="protein sequence ID" value="MBA0088474.1"/>
    <property type="molecule type" value="Genomic_DNA"/>
</dbReference>
<proteinExistence type="predicted"/>
<comment type="caution">
    <text evidence="2">The sequence shown here is derived from an EMBL/GenBank/DDBJ whole genome shotgun (WGS) entry which is preliminary data.</text>
</comment>
<dbReference type="SUPFAM" id="SSF54593">
    <property type="entry name" value="Glyoxalase/Bleomycin resistance protein/Dihydroxybiphenyl dioxygenase"/>
    <property type="match status" value="1"/>
</dbReference>
<feature type="domain" description="Glyoxalase-like" evidence="1">
    <location>
        <begin position="5"/>
        <end position="89"/>
    </location>
</feature>
<dbReference type="Proteomes" id="UP000567293">
    <property type="component" value="Unassembled WGS sequence"/>
</dbReference>
<dbReference type="InterPro" id="IPR041581">
    <property type="entry name" value="Glyoxalase_6"/>
</dbReference>
<sequence>MKIGSIVIRCYEFDQMLAFWQQALHYVPREPATGGWVVLRDPQGNGPNLSLNRVSERRSGKRSRLHLDLYTNNQKAEVERLTSIGATRYPWRYRPGSD</sequence>
<accession>A0A7V8NVV1</accession>
<dbReference type="Gene3D" id="3.10.180.10">
    <property type="entry name" value="2,3-Dihydroxybiphenyl 1,2-Dioxygenase, domain 1"/>
    <property type="match status" value="1"/>
</dbReference>
<organism evidence="2 3">
    <name type="scientific">Candidatus Acidiferrum panamense</name>
    <dbReference type="NCBI Taxonomy" id="2741543"/>
    <lineage>
        <taxon>Bacteria</taxon>
        <taxon>Pseudomonadati</taxon>
        <taxon>Acidobacteriota</taxon>
        <taxon>Terriglobia</taxon>
        <taxon>Candidatus Acidiferrales</taxon>
        <taxon>Candidatus Acidiferrum</taxon>
    </lineage>
</organism>
<gene>
    <name evidence="2" type="ORF">HRJ53_26105</name>
</gene>